<dbReference type="AlphaFoldDB" id="A0AAN8XAM7"/>
<dbReference type="Pfam" id="PF17857">
    <property type="entry name" value="AAA_lid_1"/>
    <property type="match status" value="1"/>
</dbReference>
<dbReference type="Gene3D" id="1.20.920.30">
    <property type="match status" value="1"/>
</dbReference>
<evidence type="ECO:0000259" key="3">
    <source>
        <dbReference type="Pfam" id="PF12780"/>
    </source>
</evidence>
<comment type="caution">
    <text evidence="5">The sequence shown here is derived from an EMBL/GenBank/DDBJ whole genome shotgun (WGS) entry which is preliminary data.</text>
</comment>
<protein>
    <recommendedName>
        <fullName evidence="7">Dynein heavy chain</fullName>
    </recommendedName>
</protein>
<reference evidence="5 6" key="1">
    <citation type="submission" date="2023-11" db="EMBL/GenBank/DDBJ databases">
        <title>Halocaridina rubra genome assembly.</title>
        <authorList>
            <person name="Smith C."/>
        </authorList>
    </citation>
    <scope>NUCLEOTIDE SEQUENCE [LARGE SCALE GENOMIC DNA]</scope>
    <source>
        <strain evidence="5">EP-1</strain>
        <tissue evidence="5">Whole</tissue>
    </source>
</reference>
<proteinExistence type="inferred from homology"/>
<gene>
    <name evidence="5" type="ORF">SK128_002842</name>
</gene>
<dbReference type="InterPro" id="IPR027417">
    <property type="entry name" value="P-loop_NTPase"/>
</dbReference>
<evidence type="ECO:0008006" key="7">
    <source>
        <dbReference type="Google" id="ProtNLM"/>
    </source>
</evidence>
<feature type="domain" description="Dynein heavy chain 3 AAA+ lid" evidence="4">
    <location>
        <begin position="86"/>
        <end position="166"/>
    </location>
</feature>
<evidence type="ECO:0000256" key="1">
    <source>
        <dbReference type="ARBA" id="ARBA00008887"/>
    </source>
</evidence>
<organism evidence="5 6">
    <name type="scientific">Halocaridina rubra</name>
    <name type="common">Hawaiian red shrimp</name>
    <dbReference type="NCBI Taxonomy" id="373956"/>
    <lineage>
        <taxon>Eukaryota</taxon>
        <taxon>Metazoa</taxon>
        <taxon>Ecdysozoa</taxon>
        <taxon>Arthropoda</taxon>
        <taxon>Crustacea</taxon>
        <taxon>Multicrustacea</taxon>
        <taxon>Malacostraca</taxon>
        <taxon>Eumalacostraca</taxon>
        <taxon>Eucarida</taxon>
        <taxon>Decapoda</taxon>
        <taxon>Pleocyemata</taxon>
        <taxon>Caridea</taxon>
        <taxon>Atyoidea</taxon>
        <taxon>Atyidae</taxon>
        <taxon>Halocaridina</taxon>
    </lineage>
</organism>
<feature type="signal peptide" evidence="2">
    <location>
        <begin position="1"/>
        <end position="28"/>
    </location>
</feature>
<dbReference type="FunFam" id="1.20.920.30:FF:000002">
    <property type="entry name" value="Dynein axonemal heavy chain 3"/>
    <property type="match status" value="1"/>
</dbReference>
<feature type="chain" id="PRO_5042850609" description="Dynein heavy chain" evidence="2">
    <location>
        <begin position="29"/>
        <end position="387"/>
    </location>
</feature>
<keyword evidence="2" id="KW-0732">Signal</keyword>
<evidence type="ECO:0000256" key="2">
    <source>
        <dbReference type="SAM" id="SignalP"/>
    </source>
</evidence>
<dbReference type="EMBL" id="JAXCGZ010005759">
    <property type="protein sequence ID" value="KAK7080881.1"/>
    <property type="molecule type" value="Genomic_DNA"/>
</dbReference>
<dbReference type="PANTHER" id="PTHR46961:SF13">
    <property type="entry name" value="DYNEIN AXONEMAL HEAVY CHAIN 3"/>
    <property type="match status" value="1"/>
</dbReference>
<dbReference type="InterPro" id="IPR041589">
    <property type="entry name" value="DNAH3_AAA_lid_1"/>
</dbReference>
<evidence type="ECO:0000259" key="4">
    <source>
        <dbReference type="Pfam" id="PF17857"/>
    </source>
</evidence>
<feature type="domain" description="Dynein heavy chain AAA module D4" evidence="3">
    <location>
        <begin position="235"/>
        <end position="367"/>
    </location>
</feature>
<dbReference type="SUPFAM" id="SSF52540">
    <property type="entry name" value="P-loop containing nucleoside triphosphate hydrolases"/>
    <property type="match status" value="2"/>
</dbReference>
<sequence>MESVGVRGVTSIGLFPLFVGAMAPPSAGRNTICGRFTRHLNVLCIDAFDDGTLDRIFGAIVNWHFSTQEESTVQQLQRASSREVYKLVSSTFLPTPAKSHYVFNLRDFSRVISGILLVPNSALSSVEKLMRLWLHEIYRVFHDRLCDDNDRSEFFKIIKRVGEKNFRLRMETVLAHLVPEGEDLTPLHVNNLIFGDYMIPDAEEKVYDEIQDMSDLTQVVETYLHEYNVVSKSTMSLVLFQYMIQHVARISRVLKQNSGHALLIGFAGSGRQSCTKLAAYMASYDLFKIEVTKTYGVTEWRDDIKKVMMKAGGDGKPTVFLLLDTQIKDESFIEDVNTLLNTGDLPNLYTNEEKAEILEKIQAVAKDEFSSYNCSHRSDPGRRSQSV</sequence>
<dbReference type="Pfam" id="PF12780">
    <property type="entry name" value="AAA_8"/>
    <property type="match status" value="1"/>
</dbReference>
<dbReference type="GO" id="GO:0007018">
    <property type="term" value="P:microtubule-based movement"/>
    <property type="evidence" value="ECO:0007669"/>
    <property type="project" value="InterPro"/>
</dbReference>
<dbReference type="InterPro" id="IPR026983">
    <property type="entry name" value="DHC"/>
</dbReference>
<evidence type="ECO:0000313" key="6">
    <source>
        <dbReference type="Proteomes" id="UP001381693"/>
    </source>
</evidence>
<dbReference type="GO" id="GO:0030286">
    <property type="term" value="C:dynein complex"/>
    <property type="evidence" value="ECO:0007669"/>
    <property type="project" value="InterPro"/>
</dbReference>
<keyword evidence="6" id="KW-1185">Reference proteome</keyword>
<comment type="similarity">
    <text evidence="1">Belongs to the dynein heavy chain family.</text>
</comment>
<dbReference type="Proteomes" id="UP001381693">
    <property type="component" value="Unassembled WGS sequence"/>
</dbReference>
<accession>A0AAN8XAM7</accession>
<dbReference type="PANTHER" id="PTHR46961">
    <property type="entry name" value="DYNEIN HEAVY CHAIN 1, AXONEMAL-LIKE PROTEIN"/>
    <property type="match status" value="1"/>
</dbReference>
<dbReference type="Gene3D" id="3.40.50.300">
    <property type="entry name" value="P-loop containing nucleotide triphosphate hydrolases"/>
    <property type="match status" value="1"/>
</dbReference>
<evidence type="ECO:0000313" key="5">
    <source>
        <dbReference type="EMBL" id="KAK7080881.1"/>
    </source>
</evidence>
<dbReference type="InterPro" id="IPR024317">
    <property type="entry name" value="Dynein_heavy_chain_D4_dom"/>
</dbReference>
<dbReference type="GO" id="GO:0051959">
    <property type="term" value="F:dynein light intermediate chain binding"/>
    <property type="evidence" value="ECO:0007669"/>
    <property type="project" value="InterPro"/>
</dbReference>
<dbReference type="GO" id="GO:0045505">
    <property type="term" value="F:dynein intermediate chain binding"/>
    <property type="evidence" value="ECO:0007669"/>
    <property type="project" value="InterPro"/>
</dbReference>
<name>A0AAN8XAM7_HALRR</name>